<reference evidence="2 3" key="1">
    <citation type="journal article" date="2024" name="Ann. Entomol. Soc. Am.">
        <title>Genomic analyses of the southern and eastern yellowjacket wasps (Hymenoptera: Vespidae) reveal evolutionary signatures of social life.</title>
        <authorList>
            <person name="Catto M.A."/>
            <person name="Caine P.B."/>
            <person name="Orr S.E."/>
            <person name="Hunt B.G."/>
            <person name="Goodisman M.A.D."/>
        </authorList>
    </citation>
    <scope>NUCLEOTIDE SEQUENCE [LARGE SCALE GENOMIC DNA]</scope>
    <source>
        <strain evidence="2">233</strain>
        <tissue evidence="2">Head and thorax</tissue>
    </source>
</reference>
<dbReference type="AlphaFoldDB" id="A0ABD2C1H1"/>
<sequence length="117" mass="13486">MATEGRIARCQGREEGFLKGQIALTKVVPQCNIISQSSWELSSRQFLLGGCSRQPNGRWSEILPRKWQVQAGPNFIKHNPICALILPREEEEEEEEEERLVHCLLSPDEEKEKKETR</sequence>
<evidence type="ECO:0000313" key="3">
    <source>
        <dbReference type="Proteomes" id="UP001607302"/>
    </source>
</evidence>
<dbReference type="EMBL" id="JAUDFV010000025">
    <property type="protein sequence ID" value="KAL2738883.1"/>
    <property type="molecule type" value="Genomic_DNA"/>
</dbReference>
<keyword evidence="3" id="KW-1185">Reference proteome</keyword>
<protein>
    <submittedName>
        <fullName evidence="2">Uncharacterized protein</fullName>
    </submittedName>
</protein>
<name>A0ABD2C1H1_VESSQ</name>
<organism evidence="2 3">
    <name type="scientific">Vespula squamosa</name>
    <name type="common">Southern yellow jacket</name>
    <name type="synonym">Wasp</name>
    <dbReference type="NCBI Taxonomy" id="30214"/>
    <lineage>
        <taxon>Eukaryota</taxon>
        <taxon>Metazoa</taxon>
        <taxon>Ecdysozoa</taxon>
        <taxon>Arthropoda</taxon>
        <taxon>Hexapoda</taxon>
        <taxon>Insecta</taxon>
        <taxon>Pterygota</taxon>
        <taxon>Neoptera</taxon>
        <taxon>Endopterygota</taxon>
        <taxon>Hymenoptera</taxon>
        <taxon>Apocrita</taxon>
        <taxon>Aculeata</taxon>
        <taxon>Vespoidea</taxon>
        <taxon>Vespidae</taxon>
        <taxon>Vespinae</taxon>
        <taxon>Vespula</taxon>
    </lineage>
</organism>
<gene>
    <name evidence="2" type="ORF">V1478_001449</name>
</gene>
<proteinExistence type="predicted"/>
<accession>A0ABD2C1H1</accession>
<comment type="caution">
    <text evidence="2">The sequence shown here is derived from an EMBL/GenBank/DDBJ whole genome shotgun (WGS) entry which is preliminary data.</text>
</comment>
<feature type="region of interest" description="Disordered" evidence="1">
    <location>
        <begin position="97"/>
        <end position="117"/>
    </location>
</feature>
<evidence type="ECO:0000256" key="1">
    <source>
        <dbReference type="SAM" id="MobiDB-lite"/>
    </source>
</evidence>
<dbReference type="Proteomes" id="UP001607302">
    <property type="component" value="Unassembled WGS sequence"/>
</dbReference>
<feature type="compositionally biased region" description="Basic and acidic residues" evidence="1">
    <location>
        <begin position="108"/>
        <end position="117"/>
    </location>
</feature>
<evidence type="ECO:0000313" key="2">
    <source>
        <dbReference type="EMBL" id="KAL2738883.1"/>
    </source>
</evidence>